<dbReference type="PANTHER" id="PTHR42693">
    <property type="entry name" value="ARYLSULFATASE FAMILY MEMBER"/>
    <property type="match status" value="1"/>
</dbReference>
<dbReference type="InterPro" id="IPR017850">
    <property type="entry name" value="Alkaline_phosphatase_core_sf"/>
</dbReference>
<evidence type="ECO:0000256" key="5">
    <source>
        <dbReference type="ARBA" id="ARBA00022801"/>
    </source>
</evidence>
<evidence type="ECO:0000313" key="10">
    <source>
        <dbReference type="Proteomes" id="UP000533469"/>
    </source>
</evidence>
<dbReference type="EMBL" id="JACICD010000006">
    <property type="protein sequence ID" value="MBB3772716.1"/>
    <property type="molecule type" value="Genomic_DNA"/>
</dbReference>
<comment type="cofactor">
    <cofactor evidence="1">
        <name>Ca(2+)</name>
        <dbReference type="ChEBI" id="CHEBI:29108"/>
    </cofactor>
</comment>
<reference evidence="9 10" key="1">
    <citation type="submission" date="2020-08" db="EMBL/GenBank/DDBJ databases">
        <title>Genomic Encyclopedia of Type Strains, Phase IV (KMG-IV): sequencing the most valuable type-strain genomes for metagenomic binning, comparative biology and taxonomic classification.</title>
        <authorList>
            <person name="Goeker M."/>
        </authorList>
    </citation>
    <scope>NUCLEOTIDE SEQUENCE [LARGE SCALE GENOMIC DNA]</scope>
    <source>
        <strain evidence="9 10">DSM 5895</strain>
    </source>
</reference>
<dbReference type="GO" id="GO:0046872">
    <property type="term" value="F:metal ion binding"/>
    <property type="evidence" value="ECO:0007669"/>
    <property type="project" value="UniProtKB-KW"/>
</dbReference>
<dbReference type="Proteomes" id="UP000533469">
    <property type="component" value="Unassembled WGS sequence"/>
</dbReference>
<proteinExistence type="inferred from homology"/>
<dbReference type="PANTHER" id="PTHR42693:SF42">
    <property type="entry name" value="ARYLSULFATASE G"/>
    <property type="match status" value="1"/>
</dbReference>
<evidence type="ECO:0000256" key="3">
    <source>
        <dbReference type="ARBA" id="ARBA00022723"/>
    </source>
</evidence>
<evidence type="ECO:0000256" key="2">
    <source>
        <dbReference type="ARBA" id="ARBA00008779"/>
    </source>
</evidence>
<dbReference type="SUPFAM" id="SSF53649">
    <property type="entry name" value="Alkaline phosphatase-like"/>
    <property type="match status" value="1"/>
</dbReference>
<dbReference type="InterPro" id="IPR000917">
    <property type="entry name" value="Sulfatase_N"/>
</dbReference>
<comment type="similarity">
    <text evidence="2">Belongs to the sulfatase family.</text>
</comment>
<keyword evidence="4" id="KW-0732">Signal</keyword>
<feature type="region of interest" description="Disordered" evidence="7">
    <location>
        <begin position="225"/>
        <end position="254"/>
    </location>
</feature>
<dbReference type="InterPro" id="IPR050738">
    <property type="entry name" value="Sulfatase"/>
</dbReference>
<evidence type="ECO:0000256" key="7">
    <source>
        <dbReference type="SAM" id="MobiDB-lite"/>
    </source>
</evidence>
<sequence>MAHLFKPAWRDQALVGLVLKKLEDMGQLDNTIVVFTTDNGAPQVTFPDGGVTPFKGQKGGSWEGGFRSPMMKKQIEAGAYPGIVKTTLDGFDPSKLLLGTSDKSAREAFFFYSGATPSAARFKNWKMYYDMTEETAAGWILPRVPFRMTLVQNIQRDPFEQAVGIDQKTVNGIGGALGSPLTAYIYDWNILPIGQQLWCTELMSYKAFPPMQAPETSNLDGLLRQVQSAGHPSDRSTRSAGRPSWVGQPNARRS</sequence>
<name>A0A839ZDH8_9HYPH</name>
<evidence type="ECO:0000313" key="9">
    <source>
        <dbReference type="EMBL" id="MBB3772716.1"/>
    </source>
</evidence>
<protein>
    <recommendedName>
        <fullName evidence="8">Sulfatase N-terminal domain-containing protein</fullName>
    </recommendedName>
</protein>
<organism evidence="9 10">
    <name type="scientific">Ancylobacter tetraedralis</name>
    <dbReference type="NCBI Taxonomy" id="217068"/>
    <lineage>
        <taxon>Bacteria</taxon>
        <taxon>Pseudomonadati</taxon>
        <taxon>Pseudomonadota</taxon>
        <taxon>Alphaproteobacteria</taxon>
        <taxon>Hyphomicrobiales</taxon>
        <taxon>Xanthobacteraceae</taxon>
        <taxon>Ancylobacter</taxon>
    </lineage>
</organism>
<evidence type="ECO:0000259" key="8">
    <source>
        <dbReference type="Pfam" id="PF00884"/>
    </source>
</evidence>
<dbReference type="Gene3D" id="3.40.720.10">
    <property type="entry name" value="Alkaline Phosphatase, subunit A"/>
    <property type="match status" value="1"/>
</dbReference>
<dbReference type="AlphaFoldDB" id="A0A839ZDH8"/>
<feature type="domain" description="Sulfatase N-terminal" evidence="8">
    <location>
        <begin position="14"/>
        <end position="71"/>
    </location>
</feature>
<evidence type="ECO:0000256" key="6">
    <source>
        <dbReference type="ARBA" id="ARBA00022837"/>
    </source>
</evidence>
<dbReference type="Pfam" id="PF00884">
    <property type="entry name" value="Sulfatase"/>
    <property type="match status" value="1"/>
</dbReference>
<dbReference type="RefSeq" id="WP_343056208.1">
    <property type="nucleotide sequence ID" value="NZ_JACICD010000006.1"/>
</dbReference>
<gene>
    <name evidence="9" type="ORF">FHS55_003337</name>
</gene>
<keyword evidence="5" id="KW-0378">Hydrolase</keyword>
<keyword evidence="3" id="KW-0479">Metal-binding</keyword>
<accession>A0A839ZDH8</accession>
<evidence type="ECO:0000256" key="4">
    <source>
        <dbReference type="ARBA" id="ARBA00022729"/>
    </source>
</evidence>
<keyword evidence="6" id="KW-0106">Calcium</keyword>
<keyword evidence="10" id="KW-1185">Reference proteome</keyword>
<comment type="caution">
    <text evidence="9">The sequence shown here is derived from an EMBL/GenBank/DDBJ whole genome shotgun (WGS) entry which is preliminary data.</text>
</comment>
<evidence type="ECO:0000256" key="1">
    <source>
        <dbReference type="ARBA" id="ARBA00001913"/>
    </source>
</evidence>
<dbReference type="GO" id="GO:0004065">
    <property type="term" value="F:arylsulfatase activity"/>
    <property type="evidence" value="ECO:0007669"/>
    <property type="project" value="TreeGrafter"/>
</dbReference>